<evidence type="ECO:0000313" key="4">
    <source>
        <dbReference type="Proteomes" id="UP000000739"/>
    </source>
</evidence>
<dbReference type="InterPro" id="IPR002525">
    <property type="entry name" value="Transp_IS110-like_N"/>
</dbReference>
<name>B8FD95_DESAL</name>
<organism evidence="3 4">
    <name type="scientific">Desulfatibacillum aliphaticivorans</name>
    <dbReference type="NCBI Taxonomy" id="218208"/>
    <lineage>
        <taxon>Bacteria</taxon>
        <taxon>Pseudomonadati</taxon>
        <taxon>Thermodesulfobacteriota</taxon>
        <taxon>Desulfobacteria</taxon>
        <taxon>Desulfobacterales</taxon>
        <taxon>Desulfatibacillaceae</taxon>
        <taxon>Desulfatibacillum</taxon>
    </lineage>
</organism>
<proteinExistence type="predicted"/>
<dbReference type="AlphaFoldDB" id="B8FD95"/>
<dbReference type="InterPro" id="IPR047650">
    <property type="entry name" value="Transpos_IS110"/>
</dbReference>
<dbReference type="Proteomes" id="UP000000739">
    <property type="component" value="Chromosome"/>
</dbReference>
<dbReference type="Pfam" id="PF02371">
    <property type="entry name" value="Transposase_20"/>
    <property type="match status" value="1"/>
</dbReference>
<evidence type="ECO:0000259" key="2">
    <source>
        <dbReference type="Pfam" id="PF02371"/>
    </source>
</evidence>
<dbReference type="GO" id="GO:0003677">
    <property type="term" value="F:DNA binding"/>
    <property type="evidence" value="ECO:0007669"/>
    <property type="project" value="InterPro"/>
</dbReference>
<dbReference type="PANTHER" id="PTHR33055">
    <property type="entry name" value="TRANSPOSASE FOR INSERTION SEQUENCE ELEMENT IS1111A"/>
    <property type="match status" value="1"/>
</dbReference>
<dbReference type="EMBL" id="CP001322">
    <property type="protein sequence ID" value="ACL06526.1"/>
    <property type="molecule type" value="Genomic_DNA"/>
</dbReference>
<feature type="domain" description="Transposase IS116/IS110/IS902 C-terminal" evidence="2">
    <location>
        <begin position="211"/>
        <end position="289"/>
    </location>
</feature>
<dbReference type="KEGG" id="dal:Dalk_4849"/>
<sequence length="356" mass="39157">MNNSIAGLDLAKNVFHVVFFDRHFKEVRKRMLRRNQVLAFFANTPPVLIGMEACSGSSYWGRELIKLGHEVKIIAPQHVKPYVRGNKNDYNDARGIAAAAKIPGMPTVPVKTIEDQDIQAAHRMRTQCIRDRTALCNSMRGLLAEYGIVLARGVSKVRKGIPELLEDPDNALTPFFKEMLARRYEQLVEIDGHIDFYTQKIKQRAKEDDACKRLQTIPGFGPINASAFKSAVGDGSAFSKGRDVSASLGVVPRQHSSGGKDNLLGISKRGDRYLRSLLVHGARSTVRAAANKDDQLSQWINRLRERRGIHKASVALANKMARIGWAVLHNKTTYRASLGAGAMGGDASGGGSEQGL</sequence>
<evidence type="ECO:0000313" key="3">
    <source>
        <dbReference type="EMBL" id="ACL06526.1"/>
    </source>
</evidence>
<dbReference type="PANTHER" id="PTHR33055:SF3">
    <property type="entry name" value="PUTATIVE TRANSPOSASE FOR IS117-RELATED"/>
    <property type="match status" value="1"/>
</dbReference>
<dbReference type="GO" id="GO:0006313">
    <property type="term" value="P:DNA transposition"/>
    <property type="evidence" value="ECO:0007669"/>
    <property type="project" value="InterPro"/>
</dbReference>
<feature type="domain" description="Transposase IS110-like N-terminal" evidence="1">
    <location>
        <begin position="6"/>
        <end position="146"/>
    </location>
</feature>
<dbReference type="NCBIfam" id="NF033542">
    <property type="entry name" value="transpos_IS110"/>
    <property type="match status" value="1"/>
</dbReference>
<dbReference type="RefSeq" id="WP_015949563.1">
    <property type="nucleotide sequence ID" value="NC_011768.1"/>
</dbReference>
<dbReference type="HOGENOM" id="CLU_036902_3_1_7"/>
<dbReference type="Pfam" id="PF01548">
    <property type="entry name" value="DEDD_Tnp_IS110"/>
    <property type="match status" value="1"/>
</dbReference>
<accession>B8FD95</accession>
<protein>
    <submittedName>
        <fullName evidence="3">Transposase</fullName>
    </submittedName>
</protein>
<gene>
    <name evidence="3" type="ordered locus">Dalk_4849</name>
</gene>
<keyword evidence="4" id="KW-1185">Reference proteome</keyword>
<dbReference type="eggNOG" id="COG3547">
    <property type="taxonomic scope" value="Bacteria"/>
</dbReference>
<dbReference type="InterPro" id="IPR003346">
    <property type="entry name" value="Transposase_20"/>
</dbReference>
<dbReference type="GO" id="GO:0004803">
    <property type="term" value="F:transposase activity"/>
    <property type="evidence" value="ECO:0007669"/>
    <property type="project" value="InterPro"/>
</dbReference>
<evidence type="ECO:0000259" key="1">
    <source>
        <dbReference type="Pfam" id="PF01548"/>
    </source>
</evidence>
<reference evidence="3 4" key="1">
    <citation type="journal article" date="2012" name="Environ. Microbiol.">
        <title>The genome sequence of Desulfatibacillum alkenivorans AK-01: a blueprint for anaerobic alkane oxidation.</title>
        <authorList>
            <person name="Callaghan A.V."/>
            <person name="Morris B.E."/>
            <person name="Pereira I.A."/>
            <person name="McInerney M.J."/>
            <person name="Austin R.N."/>
            <person name="Groves J.T."/>
            <person name="Kukor J.J."/>
            <person name="Suflita J.M."/>
            <person name="Young L.Y."/>
            <person name="Zylstra G.J."/>
            <person name="Wawrik B."/>
        </authorList>
    </citation>
    <scope>NUCLEOTIDE SEQUENCE [LARGE SCALE GENOMIC DNA]</scope>
    <source>
        <strain evidence="3 4">AK-01</strain>
    </source>
</reference>